<evidence type="ECO:0000313" key="1">
    <source>
        <dbReference type="EMBL" id="KAF9598693.1"/>
    </source>
</evidence>
<gene>
    <name evidence="1" type="ORF">IFM89_029943</name>
</gene>
<accession>A0A835HKT4</accession>
<dbReference type="OrthoDB" id="1937135at2759"/>
<name>A0A835HKT4_9MAGN</name>
<keyword evidence="2" id="KW-1185">Reference proteome</keyword>
<dbReference type="Proteomes" id="UP000631114">
    <property type="component" value="Unassembled WGS sequence"/>
</dbReference>
<organism evidence="1 2">
    <name type="scientific">Coptis chinensis</name>
    <dbReference type="NCBI Taxonomy" id="261450"/>
    <lineage>
        <taxon>Eukaryota</taxon>
        <taxon>Viridiplantae</taxon>
        <taxon>Streptophyta</taxon>
        <taxon>Embryophyta</taxon>
        <taxon>Tracheophyta</taxon>
        <taxon>Spermatophyta</taxon>
        <taxon>Magnoliopsida</taxon>
        <taxon>Ranunculales</taxon>
        <taxon>Ranunculaceae</taxon>
        <taxon>Coptidoideae</taxon>
        <taxon>Coptis</taxon>
    </lineage>
</organism>
<comment type="caution">
    <text evidence="1">The sequence shown here is derived from an EMBL/GenBank/DDBJ whole genome shotgun (WGS) entry which is preliminary data.</text>
</comment>
<dbReference type="SUPFAM" id="SSF57756">
    <property type="entry name" value="Retrovirus zinc finger-like domains"/>
    <property type="match status" value="1"/>
</dbReference>
<dbReference type="GO" id="GO:0008270">
    <property type="term" value="F:zinc ion binding"/>
    <property type="evidence" value="ECO:0007669"/>
    <property type="project" value="InterPro"/>
</dbReference>
<dbReference type="PANTHER" id="PTHR34222">
    <property type="entry name" value="GAG_PRE-INTEGRS DOMAIN-CONTAINING PROTEIN"/>
    <property type="match status" value="1"/>
</dbReference>
<dbReference type="EMBL" id="JADFTS010000007">
    <property type="protein sequence ID" value="KAF9598693.1"/>
    <property type="molecule type" value="Genomic_DNA"/>
</dbReference>
<dbReference type="AlphaFoldDB" id="A0A835HKT4"/>
<dbReference type="PANTHER" id="PTHR34222:SF100">
    <property type="entry name" value="CCHC-TYPE DOMAIN-CONTAINING PROTEIN"/>
    <property type="match status" value="1"/>
</dbReference>
<protein>
    <submittedName>
        <fullName evidence="1">Uncharacterized protein</fullName>
    </submittedName>
</protein>
<proteinExistence type="predicted"/>
<evidence type="ECO:0000313" key="2">
    <source>
        <dbReference type="Proteomes" id="UP000631114"/>
    </source>
</evidence>
<reference evidence="1 2" key="1">
    <citation type="submission" date="2020-10" db="EMBL/GenBank/DDBJ databases">
        <title>The Coptis chinensis genome and diversification of protoberbering-type alkaloids.</title>
        <authorList>
            <person name="Wang B."/>
            <person name="Shu S."/>
            <person name="Song C."/>
            <person name="Liu Y."/>
        </authorList>
    </citation>
    <scope>NUCLEOTIDE SEQUENCE [LARGE SCALE GENOMIC DNA]</scope>
    <source>
        <strain evidence="1">HL-2020</strain>
        <tissue evidence="1">Leaf</tissue>
    </source>
</reference>
<dbReference type="GO" id="GO:0003676">
    <property type="term" value="F:nucleic acid binding"/>
    <property type="evidence" value="ECO:0007669"/>
    <property type="project" value="InterPro"/>
</dbReference>
<sequence>MTTIWDQLNMIDSLELLAFKPYANKRKRQKLFLFFLALQDEFESIRGSILHRSPGSPLPDLDTVISELLAEEERLNTQAGQLSTPLTLTVFATPHRQFNNSRQWKHCGPQSSDECRYRHDLGHWAINCPKLGSGVQIY</sequence>
<dbReference type="InterPro" id="IPR036875">
    <property type="entry name" value="Znf_CCHC_sf"/>
</dbReference>